<dbReference type="Pfam" id="PF13181">
    <property type="entry name" value="TPR_8"/>
    <property type="match status" value="1"/>
</dbReference>
<keyword evidence="4" id="KW-1185">Reference proteome</keyword>
<dbReference type="Gene3D" id="1.25.40.10">
    <property type="entry name" value="Tetratricopeptide repeat domain"/>
    <property type="match status" value="1"/>
</dbReference>
<evidence type="ECO:0000313" key="4">
    <source>
        <dbReference type="Proteomes" id="UP000317839"/>
    </source>
</evidence>
<dbReference type="InterPro" id="IPR019734">
    <property type="entry name" value="TPR_rpt"/>
</dbReference>
<dbReference type="EMBL" id="VIKR01000002">
    <property type="protein sequence ID" value="TQV75549.1"/>
    <property type="molecule type" value="Genomic_DNA"/>
</dbReference>
<proteinExistence type="predicted"/>
<keyword evidence="2" id="KW-0732">Signal</keyword>
<dbReference type="SUPFAM" id="SSF48452">
    <property type="entry name" value="TPR-like"/>
    <property type="match status" value="1"/>
</dbReference>
<dbReference type="Proteomes" id="UP000317839">
    <property type="component" value="Unassembled WGS sequence"/>
</dbReference>
<gene>
    <name evidence="3" type="ORF">FLL45_11580</name>
</gene>
<dbReference type="InterPro" id="IPR011990">
    <property type="entry name" value="TPR-like_helical_dom_sf"/>
</dbReference>
<evidence type="ECO:0000313" key="3">
    <source>
        <dbReference type="EMBL" id="TQV75549.1"/>
    </source>
</evidence>
<feature type="chain" id="PRO_5021821774" evidence="2">
    <location>
        <begin position="27"/>
        <end position="350"/>
    </location>
</feature>
<keyword evidence="1" id="KW-0802">TPR repeat</keyword>
<dbReference type="PROSITE" id="PS50005">
    <property type="entry name" value="TPR"/>
    <property type="match status" value="1"/>
</dbReference>
<sequence>MESFMTIQYWLSISIAIIVFSSSTSANETTGTLLQKNFKAKNFSAIKTYCQSVKTELSAFQDCLYYLGRINFDSDNTEQAEHFFKKALEYPPNNPDEYYWLARTSSRLASEASFLFAPGYAKTAEKSFQQALALDKNHLPSLIGLQRFYLFAPSIAGGSLKKSLALSHQIKLLDIGEGLLAELSIYQQKEDIKGINAVHQQVLENLPDSINHRLRLVYAYQQVKNYQVVFELLLPIVNIKLNAKESTEWSTSASLSEKLMSLYQVGKTSAISGLQSKMGIYALKTYITYPQQEKLPELYWAKLRIAQIHWREGNSKQAKVILEEIQSKSFVDRQFSKEFKRFSKRLKQNK</sequence>
<evidence type="ECO:0000256" key="2">
    <source>
        <dbReference type="SAM" id="SignalP"/>
    </source>
</evidence>
<name>A0A545TEA4_9GAMM</name>
<protein>
    <submittedName>
        <fullName evidence="3">Uncharacterized protein</fullName>
    </submittedName>
</protein>
<comment type="caution">
    <text evidence="3">The sequence shown here is derived from an EMBL/GenBank/DDBJ whole genome shotgun (WGS) entry which is preliminary data.</text>
</comment>
<dbReference type="OrthoDB" id="192575at2"/>
<organism evidence="3 4">
    <name type="scientific">Aliikangiella marina</name>
    <dbReference type="NCBI Taxonomy" id="1712262"/>
    <lineage>
        <taxon>Bacteria</taxon>
        <taxon>Pseudomonadati</taxon>
        <taxon>Pseudomonadota</taxon>
        <taxon>Gammaproteobacteria</taxon>
        <taxon>Oceanospirillales</taxon>
        <taxon>Pleioneaceae</taxon>
        <taxon>Aliikangiella</taxon>
    </lineage>
</organism>
<feature type="signal peptide" evidence="2">
    <location>
        <begin position="1"/>
        <end position="26"/>
    </location>
</feature>
<accession>A0A545TEA4</accession>
<evidence type="ECO:0000256" key="1">
    <source>
        <dbReference type="PROSITE-ProRule" id="PRU00339"/>
    </source>
</evidence>
<reference evidence="3 4" key="1">
    <citation type="submission" date="2019-06" db="EMBL/GenBank/DDBJ databases">
        <title>Draft genome of Aliikangiella marina GYP-15.</title>
        <authorList>
            <person name="Wang G."/>
        </authorList>
    </citation>
    <scope>NUCLEOTIDE SEQUENCE [LARGE SCALE GENOMIC DNA]</scope>
    <source>
        <strain evidence="3 4">GYP-15</strain>
    </source>
</reference>
<feature type="repeat" description="TPR" evidence="1">
    <location>
        <begin position="61"/>
        <end position="94"/>
    </location>
</feature>
<dbReference type="AlphaFoldDB" id="A0A545TEA4"/>